<evidence type="ECO:0000256" key="4">
    <source>
        <dbReference type="ARBA" id="ARBA00022824"/>
    </source>
</evidence>
<dbReference type="AlphaFoldDB" id="A0A1V9X811"/>
<evidence type="ECO:0000256" key="8">
    <source>
        <dbReference type="ARBA" id="ARBA00023136"/>
    </source>
</evidence>
<keyword evidence="4" id="KW-0256">Endoplasmic reticulum</keyword>
<sequence>KTRQTPRRNRLAVIAQPQSVASGSMASPVALQKKLVSLDVRVKKLILNIQGCDDADVLARRTREASETLREIATMIRDVDGLAQSAGRAEKEEINNLVETYWTMMRENQTALRKASVEAQHAIDRLHRSELFRFEGNVENGAYGKGDPEGIRRRGKMEKESLVKSSSKVTESLLGISRAMNDQVTFSGATIDHLVDSSATIVESGEETKKMNSEIQHSSKLLTKYDRRETTDKILIFFSFLFFFACVLYVLKKRVGLPFSWLWYWIS</sequence>
<evidence type="ECO:0000256" key="7">
    <source>
        <dbReference type="ARBA" id="ARBA00023054"/>
    </source>
</evidence>
<feature type="transmembrane region" description="Helical" evidence="10">
    <location>
        <begin position="234"/>
        <end position="251"/>
    </location>
</feature>
<keyword evidence="8 10" id="KW-0472">Membrane</keyword>
<feature type="non-terminal residue" evidence="12">
    <location>
        <position position="1"/>
    </location>
</feature>
<dbReference type="PANTHER" id="PTHR12825">
    <property type="entry name" value="BNIP1-RELATED"/>
    <property type="match status" value="1"/>
</dbReference>
<keyword evidence="5" id="KW-0931">ER-Golgi transport</keyword>
<evidence type="ECO:0000256" key="2">
    <source>
        <dbReference type="ARBA" id="ARBA00022448"/>
    </source>
</evidence>
<gene>
    <name evidence="12" type="ORF">BIW11_04317</name>
</gene>
<dbReference type="GO" id="GO:0006890">
    <property type="term" value="P:retrograde vesicle-mediated transport, Golgi to endoplasmic reticulum"/>
    <property type="evidence" value="ECO:0007669"/>
    <property type="project" value="InterPro"/>
</dbReference>
<dbReference type="GO" id="GO:0031201">
    <property type="term" value="C:SNARE complex"/>
    <property type="evidence" value="ECO:0007669"/>
    <property type="project" value="TreeGrafter"/>
</dbReference>
<dbReference type="OrthoDB" id="46868at2759"/>
<evidence type="ECO:0000256" key="3">
    <source>
        <dbReference type="ARBA" id="ARBA00022692"/>
    </source>
</evidence>
<evidence type="ECO:0000313" key="12">
    <source>
        <dbReference type="EMBL" id="OQR69690.1"/>
    </source>
</evidence>
<evidence type="ECO:0000256" key="1">
    <source>
        <dbReference type="ARBA" id="ARBA00004163"/>
    </source>
</evidence>
<evidence type="ECO:0000313" key="13">
    <source>
        <dbReference type="Proteomes" id="UP000192247"/>
    </source>
</evidence>
<dbReference type="Pfam" id="PF03908">
    <property type="entry name" value="Sec20"/>
    <property type="match status" value="1"/>
</dbReference>
<feature type="domain" description="Sec20 C-terminal" evidence="11">
    <location>
        <begin position="165"/>
        <end position="255"/>
    </location>
</feature>
<dbReference type="PANTHER" id="PTHR12825:SF0">
    <property type="entry name" value="VESICLE TRANSPORT PROTEIN SEC20"/>
    <property type="match status" value="1"/>
</dbReference>
<evidence type="ECO:0000256" key="10">
    <source>
        <dbReference type="SAM" id="Phobius"/>
    </source>
</evidence>
<keyword evidence="6 10" id="KW-1133">Transmembrane helix</keyword>
<dbReference type="InterPro" id="IPR005606">
    <property type="entry name" value="Sec20"/>
</dbReference>
<dbReference type="InParanoid" id="A0A1V9X811"/>
<keyword evidence="13" id="KW-1185">Reference proteome</keyword>
<reference evidence="12 13" key="1">
    <citation type="journal article" date="2017" name="Gigascience">
        <title>Draft genome of the honey bee ectoparasitic mite, Tropilaelaps mercedesae, is shaped by the parasitic life history.</title>
        <authorList>
            <person name="Dong X."/>
            <person name="Armstrong S.D."/>
            <person name="Xia D."/>
            <person name="Makepeace B.L."/>
            <person name="Darby A.C."/>
            <person name="Kadowaki T."/>
        </authorList>
    </citation>
    <scope>NUCLEOTIDE SEQUENCE [LARGE SCALE GENOMIC DNA]</scope>
    <source>
        <strain evidence="12">Wuxi-XJTLU</strain>
    </source>
</reference>
<protein>
    <submittedName>
        <fullName evidence="12">Vesicle transport protein SEC20-like</fullName>
    </submittedName>
</protein>
<evidence type="ECO:0000256" key="6">
    <source>
        <dbReference type="ARBA" id="ARBA00022989"/>
    </source>
</evidence>
<dbReference type="GO" id="GO:0005789">
    <property type="term" value="C:endoplasmic reticulum membrane"/>
    <property type="evidence" value="ECO:0007669"/>
    <property type="project" value="UniProtKB-SubCell"/>
</dbReference>
<name>A0A1V9X811_9ACAR</name>
<comment type="caution">
    <text evidence="12">The sequence shown here is derived from an EMBL/GenBank/DDBJ whole genome shotgun (WGS) entry which is preliminary data.</text>
</comment>
<dbReference type="EMBL" id="MNPL01020123">
    <property type="protein sequence ID" value="OQR69690.1"/>
    <property type="molecule type" value="Genomic_DNA"/>
</dbReference>
<accession>A0A1V9X811</accession>
<keyword evidence="3 10" id="KW-0812">Transmembrane</keyword>
<dbReference type="STRING" id="418985.A0A1V9X811"/>
<evidence type="ECO:0000256" key="5">
    <source>
        <dbReference type="ARBA" id="ARBA00022892"/>
    </source>
</evidence>
<proteinExistence type="inferred from homology"/>
<organism evidence="12 13">
    <name type="scientific">Tropilaelaps mercedesae</name>
    <dbReference type="NCBI Taxonomy" id="418985"/>
    <lineage>
        <taxon>Eukaryota</taxon>
        <taxon>Metazoa</taxon>
        <taxon>Ecdysozoa</taxon>
        <taxon>Arthropoda</taxon>
        <taxon>Chelicerata</taxon>
        <taxon>Arachnida</taxon>
        <taxon>Acari</taxon>
        <taxon>Parasitiformes</taxon>
        <taxon>Mesostigmata</taxon>
        <taxon>Gamasina</taxon>
        <taxon>Dermanyssoidea</taxon>
        <taxon>Laelapidae</taxon>
        <taxon>Tropilaelaps</taxon>
    </lineage>
</organism>
<keyword evidence="7" id="KW-0175">Coiled coil</keyword>
<dbReference type="FunCoup" id="A0A1V9X811">
    <property type="interactions" value="1120"/>
</dbReference>
<comment type="similarity">
    <text evidence="9">Belongs to the SEC20 family.</text>
</comment>
<keyword evidence="2" id="KW-0813">Transport</keyword>
<evidence type="ECO:0000256" key="9">
    <source>
        <dbReference type="ARBA" id="ARBA00037934"/>
    </source>
</evidence>
<dbReference type="InterPro" id="IPR056173">
    <property type="entry name" value="Sec20_C"/>
</dbReference>
<dbReference type="Proteomes" id="UP000192247">
    <property type="component" value="Unassembled WGS sequence"/>
</dbReference>
<comment type="subcellular location">
    <subcellularLocation>
        <location evidence="1">Endoplasmic reticulum membrane</location>
        <topology evidence="1">Single-pass type IV membrane protein</topology>
    </subcellularLocation>
</comment>
<evidence type="ECO:0000259" key="11">
    <source>
        <dbReference type="Pfam" id="PF03908"/>
    </source>
</evidence>
<dbReference type="GO" id="GO:0005484">
    <property type="term" value="F:SNAP receptor activity"/>
    <property type="evidence" value="ECO:0007669"/>
    <property type="project" value="InterPro"/>
</dbReference>